<feature type="domain" description="OmpA-like" evidence="6">
    <location>
        <begin position="494"/>
        <end position="613"/>
    </location>
</feature>
<proteinExistence type="predicted"/>
<feature type="compositionally biased region" description="Acidic residues" evidence="5">
    <location>
        <begin position="673"/>
        <end position="686"/>
    </location>
</feature>
<dbReference type="OrthoDB" id="5525824at2"/>
<dbReference type="SUPFAM" id="SSF103088">
    <property type="entry name" value="OmpA-like"/>
    <property type="match status" value="1"/>
</dbReference>
<name>A0A1G9BQ90_9RHOB</name>
<comment type="subcellular location">
    <subcellularLocation>
        <location evidence="1">Cell outer membrane</location>
    </subcellularLocation>
</comment>
<evidence type="ECO:0000313" key="8">
    <source>
        <dbReference type="Proteomes" id="UP000199382"/>
    </source>
</evidence>
<dbReference type="Proteomes" id="UP000199382">
    <property type="component" value="Unassembled WGS sequence"/>
</dbReference>
<dbReference type="STRING" id="571298.SAMN04488026_104035"/>
<evidence type="ECO:0000313" key="7">
    <source>
        <dbReference type="EMBL" id="SDK41642.1"/>
    </source>
</evidence>
<keyword evidence="3" id="KW-0998">Cell outer membrane</keyword>
<evidence type="ECO:0000256" key="1">
    <source>
        <dbReference type="ARBA" id="ARBA00004442"/>
    </source>
</evidence>
<dbReference type="PRINTS" id="PR01021">
    <property type="entry name" value="OMPADOMAIN"/>
</dbReference>
<dbReference type="PROSITE" id="PS51123">
    <property type="entry name" value="OMPA_2"/>
    <property type="match status" value="1"/>
</dbReference>
<dbReference type="InterPro" id="IPR050330">
    <property type="entry name" value="Bact_OuterMem_StrucFunc"/>
</dbReference>
<keyword evidence="2 4" id="KW-0472">Membrane</keyword>
<dbReference type="CDD" id="cd07185">
    <property type="entry name" value="OmpA_C-like"/>
    <property type="match status" value="1"/>
</dbReference>
<evidence type="ECO:0000259" key="6">
    <source>
        <dbReference type="PROSITE" id="PS51123"/>
    </source>
</evidence>
<protein>
    <submittedName>
        <fullName evidence="7">OmpA-OmpF porin, OOP family</fullName>
    </submittedName>
</protein>
<keyword evidence="8" id="KW-1185">Reference proteome</keyword>
<reference evidence="7 8" key="1">
    <citation type="submission" date="2016-10" db="EMBL/GenBank/DDBJ databases">
        <authorList>
            <person name="de Groot N.N."/>
        </authorList>
    </citation>
    <scope>NUCLEOTIDE SEQUENCE [LARGE SCALE GENOMIC DNA]</scope>
    <source>
        <strain evidence="7 8">DSM 25294</strain>
    </source>
</reference>
<dbReference type="InterPro" id="IPR036737">
    <property type="entry name" value="OmpA-like_sf"/>
</dbReference>
<dbReference type="AlphaFoldDB" id="A0A1G9BQ90"/>
<sequence>MRLGPKIISAAAVILAALFCWLAAVTAADIIEDRSGKAVSIALIEQGHDWADVHTDGLQVHIGGIAPSEAKRFNALHVAGTMVDATRIVDGTTVQPSEPLAPPRYSMEILRNDEGVTLIGLIPDTQDRAAMVNEIMSLAQGSEVTDLLQAAHYPTPEGWEVAVHYGLNALARLPRSKISISAGKIEITAIAESEEQKLEMEQAIEAALRRRSNLGLEVDYRISAPRPVITPFTLRFLIDENGPHFDACSADTAHTRERILSAASEAGLEGEVDCTLGLGVPSTDWAEAVIQGIRAVAEFEGGSVTFSDADVTLVALETTPQALFDRIVGELESNLPDVFSLHSVLPEPVVMDGAGEGDGPPEFTATRSPEGQVQLRGRLNNDMVRSTVESFAKARFGVDNVYTAARIDEELPDEWPVRVLAGLQALSELDSGSAMIQEDFIALRGKTGSKAARPEIARILGEKLGDNQHYKIDVVYEEALDPIAAMPTPEECVANVNDLLSETKITFEPGSADISGSAVGVINDIADILKECREVEMEIEIAGHTDSQGREEMNLELSQGRAQAVLDALVARRVLTSGIDAKGYGESNPIADNDTEEGREANRRIEFLLLTDAEVDDAMDENGAEGTGEGAEAAETAPAQGTDSDATAEETTDPSASEEALDATTGAAVAPENESDTAETGTEENQ</sequence>
<feature type="compositionally biased region" description="Acidic residues" evidence="5">
    <location>
        <begin position="613"/>
        <end position="623"/>
    </location>
</feature>
<dbReference type="Gene3D" id="3.30.1330.60">
    <property type="entry name" value="OmpA-like domain"/>
    <property type="match status" value="1"/>
</dbReference>
<feature type="compositionally biased region" description="Low complexity" evidence="5">
    <location>
        <begin position="630"/>
        <end position="645"/>
    </location>
</feature>
<evidence type="ECO:0000256" key="5">
    <source>
        <dbReference type="SAM" id="MobiDB-lite"/>
    </source>
</evidence>
<dbReference type="Gene3D" id="3.40.1520.20">
    <property type="match status" value="2"/>
</dbReference>
<dbReference type="RefSeq" id="WP_093159379.1">
    <property type="nucleotide sequence ID" value="NZ_FNEK01000040.1"/>
</dbReference>
<evidence type="ECO:0000256" key="4">
    <source>
        <dbReference type="PROSITE-ProRule" id="PRU00473"/>
    </source>
</evidence>
<evidence type="ECO:0000256" key="2">
    <source>
        <dbReference type="ARBA" id="ARBA00023136"/>
    </source>
</evidence>
<dbReference type="InterPro" id="IPR006665">
    <property type="entry name" value="OmpA-like"/>
</dbReference>
<accession>A0A1G9BQ90</accession>
<organism evidence="7 8">
    <name type="scientific">Aliiruegeria lutimaris</name>
    <dbReference type="NCBI Taxonomy" id="571298"/>
    <lineage>
        <taxon>Bacteria</taxon>
        <taxon>Pseudomonadati</taxon>
        <taxon>Pseudomonadota</taxon>
        <taxon>Alphaproteobacteria</taxon>
        <taxon>Rhodobacterales</taxon>
        <taxon>Roseobacteraceae</taxon>
        <taxon>Aliiruegeria</taxon>
    </lineage>
</organism>
<dbReference type="EMBL" id="FNEK01000040">
    <property type="protein sequence ID" value="SDK41642.1"/>
    <property type="molecule type" value="Genomic_DNA"/>
</dbReference>
<dbReference type="Pfam" id="PF00691">
    <property type="entry name" value="OmpA"/>
    <property type="match status" value="1"/>
</dbReference>
<feature type="region of interest" description="Disordered" evidence="5">
    <location>
        <begin position="612"/>
        <end position="686"/>
    </location>
</feature>
<dbReference type="PANTHER" id="PTHR30329:SF21">
    <property type="entry name" value="LIPOPROTEIN YIAD-RELATED"/>
    <property type="match status" value="1"/>
</dbReference>
<evidence type="ECO:0000256" key="3">
    <source>
        <dbReference type="ARBA" id="ARBA00023237"/>
    </source>
</evidence>
<dbReference type="PANTHER" id="PTHR30329">
    <property type="entry name" value="STATOR ELEMENT OF FLAGELLAR MOTOR COMPLEX"/>
    <property type="match status" value="1"/>
</dbReference>
<gene>
    <name evidence="7" type="ORF">SAMN04488026_104035</name>
</gene>
<dbReference type="GO" id="GO:0009279">
    <property type="term" value="C:cell outer membrane"/>
    <property type="evidence" value="ECO:0007669"/>
    <property type="project" value="UniProtKB-SubCell"/>
</dbReference>
<dbReference type="InterPro" id="IPR006664">
    <property type="entry name" value="OMP_bac"/>
</dbReference>